<protein>
    <submittedName>
        <fullName evidence="1">Uncharacterized protein</fullName>
    </submittedName>
</protein>
<reference evidence="1" key="1">
    <citation type="journal article" date="2020" name="Stud. Mycol.">
        <title>101 Dothideomycetes genomes: a test case for predicting lifestyles and emergence of pathogens.</title>
        <authorList>
            <person name="Haridas S."/>
            <person name="Albert R."/>
            <person name="Binder M."/>
            <person name="Bloem J."/>
            <person name="Labutti K."/>
            <person name="Salamov A."/>
            <person name="Andreopoulos B."/>
            <person name="Baker S."/>
            <person name="Barry K."/>
            <person name="Bills G."/>
            <person name="Bluhm B."/>
            <person name="Cannon C."/>
            <person name="Castanera R."/>
            <person name="Culley D."/>
            <person name="Daum C."/>
            <person name="Ezra D."/>
            <person name="Gonzalez J."/>
            <person name="Henrissat B."/>
            <person name="Kuo A."/>
            <person name="Liang C."/>
            <person name="Lipzen A."/>
            <person name="Lutzoni F."/>
            <person name="Magnuson J."/>
            <person name="Mondo S."/>
            <person name="Nolan M."/>
            <person name="Ohm R."/>
            <person name="Pangilinan J."/>
            <person name="Park H.-J."/>
            <person name="Ramirez L."/>
            <person name="Alfaro M."/>
            <person name="Sun H."/>
            <person name="Tritt A."/>
            <person name="Yoshinaga Y."/>
            <person name="Zwiers L.-H."/>
            <person name="Turgeon B."/>
            <person name="Goodwin S."/>
            <person name="Spatafora J."/>
            <person name="Crous P."/>
            <person name="Grigoriev I."/>
        </authorList>
    </citation>
    <scope>NUCLEOTIDE SEQUENCE</scope>
    <source>
        <strain evidence="1">CBS 525.71</strain>
    </source>
</reference>
<sequence length="96" mass="10779">MQATNHQPLLLVVCTSGTTCTRRHCTNSPDRQHTLVQHIARGLSLLRVTRAPTEQLTVWSMWGQAHTTIVAATTKSDGPRCAARCQLFWGRRYALH</sequence>
<gene>
    <name evidence="1" type="ORF">BU25DRAFT_199781</name>
</gene>
<proteinExistence type="predicted"/>
<organism evidence="1 2">
    <name type="scientific">Macroventuria anomochaeta</name>
    <dbReference type="NCBI Taxonomy" id="301207"/>
    <lineage>
        <taxon>Eukaryota</taxon>
        <taxon>Fungi</taxon>
        <taxon>Dikarya</taxon>
        <taxon>Ascomycota</taxon>
        <taxon>Pezizomycotina</taxon>
        <taxon>Dothideomycetes</taxon>
        <taxon>Pleosporomycetidae</taxon>
        <taxon>Pleosporales</taxon>
        <taxon>Pleosporineae</taxon>
        <taxon>Didymellaceae</taxon>
        <taxon>Macroventuria</taxon>
    </lineage>
</organism>
<dbReference type="Proteomes" id="UP000799754">
    <property type="component" value="Unassembled WGS sequence"/>
</dbReference>
<accession>A0ACB6RQ01</accession>
<comment type="caution">
    <text evidence="1">The sequence shown here is derived from an EMBL/GenBank/DDBJ whole genome shotgun (WGS) entry which is preliminary data.</text>
</comment>
<evidence type="ECO:0000313" key="2">
    <source>
        <dbReference type="Proteomes" id="UP000799754"/>
    </source>
</evidence>
<evidence type="ECO:0000313" key="1">
    <source>
        <dbReference type="EMBL" id="KAF2622989.1"/>
    </source>
</evidence>
<name>A0ACB6RQ01_9PLEO</name>
<keyword evidence="2" id="KW-1185">Reference proteome</keyword>
<dbReference type="EMBL" id="MU006740">
    <property type="protein sequence ID" value="KAF2622989.1"/>
    <property type="molecule type" value="Genomic_DNA"/>
</dbReference>